<proteinExistence type="predicted"/>
<organism evidence="1 3">
    <name type="scientific">Trichinella pseudospiralis</name>
    <name type="common">Parasitic roundworm</name>
    <dbReference type="NCBI Taxonomy" id="6337"/>
    <lineage>
        <taxon>Eukaryota</taxon>
        <taxon>Metazoa</taxon>
        <taxon>Ecdysozoa</taxon>
        <taxon>Nematoda</taxon>
        <taxon>Enoplea</taxon>
        <taxon>Dorylaimia</taxon>
        <taxon>Trichinellida</taxon>
        <taxon>Trichinellidae</taxon>
        <taxon>Trichinella</taxon>
    </lineage>
</organism>
<dbReference type="Proteomes" id="UP000054995">
    <property type="component" value="Unassembled WGS sequence"/>
</dbReference>
<protein>
    <submittedName>
        <fullName evidence="1">Uncharacterized protein</fullName>
    </submittedName>
</protein>
<evidence type="ECO:0000313" key="2">
    <source>
        <dbReference type="EMBL" id="KRY85926.1"/>
    </source>
</evidence>
<dbReference type="AlphaFoldDB" id="A0A0V1FE40"/>
<sequence>MEFSTCFYGERLKSTLMLNRGIRRLYMVALGADTGYRSFYHGSQMGYSDTENRLLNGRRGILSLSPRVTVTEYCIIRLGGYTKLGTSRSLKMESFARGIARG</sequence>
<dbReference type="EMBL" id="JYDT01000080">
    <property type="protein sequence ID" value="KRY85926.1"/>
    <property type="molecule type" value="Genomic_DNA"/>
</dbReference>
<reference evidence="1 3" key="1">
    <citation type="submission" date="2015-01" db="EMBL/GenBank/DDBJ databases">
        <title>Evolution of Trichinella species and genotypes.</title>
        <authorList>
            <person name="Korhonen P.K."/>
            <person name="Edoardo P."/>
            <person name="Giuseppe L.R."/>
            <person name="Gasser R.B."/>
        </authorList>
    </citation>
    <scope>NUCLEOTIDE SEQUENCE [LARGE SCALE GENOMIC DNA]</scope>
    <source>
        <strain evidence="1">ISS470</strain>
    </source>
</reference>
<evidence type="ECO:0000313" key="3">
    <source>
        <dbReference type="Proteomes" id="UP000054995"/>
    </source>
</evidence>
<comment type="caution">
    <text evidence="1">The sequence shown here is derived from an EMBL/GenBank/DDBJ whole genome shotgun (WGS) entry which is preliminary data.</text>
</comment>
<name>A0A0V1FE40_TRIPS</name>
<gene>
    <name evidence="1" type="ORF">T4D_4989</name>
    <name evidence="2" type="ORF">T4D_7370</name>
</gene>
<dbReference type="EMBL" id="JYDT01000137">
    <property type="protein sequence ID" value="KRY83555.1"/>
    <property type="molecule type" value="Genomic_DNA"/>
</dbReference>
<keyword evidence="3" id="KW-1185">Reference proteome</keyword>
<accession>A0A0V1FE40</accession>
<evidence type="ECO:0000313" key="1">
    <source>
        <dbReference type="EMBL" id="KRY83555.1"/>
    </source>
</evidence>